<dbReference type="PANTHER" id="PTHR30411">
    <property type="entry name" value="CYTOPLASMIC PROTEIN"/>
    <property type="match status" value="1"/>
</dbReference>
<gene>
    <name evidence="2" type="ordered locus">Tneu_0706</name>
</gene>
<dbReference type="RefSeq" id="WP_012350065.1">
    <property type="nucleotide sequence ID" value="NC_010525.1"/>
</dbReference>
<dbReference type="Gene3D" id="3.90.960.10">
    <property type="entry name" value="YbaK/aminoacyl-tRNA synthetase-associated domain"/>
    <property type="match status" value="1"/>
</dbReference>
<dbReference type="InterPro" id="IPR036754">
    <property type="entry name" value="YbaK/aa-tRNA-synt-asso_dom_sf"/>
</dbReference>
<evidence type="ECO:0000313" key="2">
    <source>
        <dbReference type="EMBL" id="ACB39645.1"/>
    </source>
</evidence>
<reference evidence="2" key="1">
    <citation type="submission" date="2008-03" db="EMBL/GenBank/DDBJ databases">
        <title>Complete sequence of Thermoproteus neutrophilus V24Sta.</title>
        <authorList>
            <consortium name="US DOE Joint Genome Institute"/>
            <person name="Copeland A."/>
            <person name="Lucas S."/>
            <person name="Lapidus A."/>
            <person name="Glavina del Rio T."/>
            <person name="Dalin E."/>
            <person name="Tice H."/>
            <person name="Bruce D."/>
            <person name="Goodwin L."/>
            <person name="Pitluck S."/>
            <person name="Sims D."/>
            <person name="Brettin T."/>
            <person name="Detter J.C."/>
            <person name="Han C."/>
            <person name="Kuske C.R."/>
            <person name="Schmutz J."/>
            <person name="Larimer F."/>
            <person name="Land M."/>
            <person name="Hauser L."/>
            <person name="Kyrpides N."/>
            <person name="Mikhailova N."/>
            <person name="Biddle J.F."/>
            <person name="Zhang Z."/>
            <person name="Fitz-Gibbon S.T."/>
            <person name="Lowe T.M."/>
            <person name="Saltikov C."/>
            <person name="House C.H."/>
            <person name="Richardson P."/>
        </authorList>
    </citation>
    <scope>NUCLEOTIDE SEQUENCE [LARGE SCALE GENOMIC DNA]</scope>
    <source>
        <strain evidence="2">V24Sta</strain>
    </source>
</reference>
<name>B1YCY2_PYRNV</name>
<dbReference type="STRING" id="444157.Tneu_0706"/>
<dbReference type="EMBL" id="CP001014">
    <property type="protein sequence ID" value="ACB39645.1"/>
    <property type="molecule type" value="Genomic_DNA"/>
</dbReference>
<dbReference type="AlphaFoldDB" id="B1YCY2"/>
<dbReference type="InterPro" id="IPR007214">
    <property type="entry name" value="YbaK/aa-tRNA-synth-assoc-dom"/>
</dbReference>
<dbReference type="KEGG" id="tne:Tneu_0706"/>
<dbReference type="eggNOG" id="arCOG04332">
    <property type="taxonomic scope" value="Archaea"/>
</dbReference>
<dbReference type="SUPFAM" id="SSF55826">
    <property type="entry name" value="YbaK/ProRS associated domain"/>
    <property type="match status" value="1"/>
</dbReference>
<protein>
    <submittedName>
        <fullName evidence="2">YbaK/prolyl-tRNA synthetase associated region</fullName>
    </submittedName>
</protein>
<dbReference type="PANTHER" id="PTHR30411:SF1">
    <property type="entry name" value="CYTOPLASMIC PROTEIN"/>
    <property type="match status" value="1"/>
</dbReference>
<keyword evidence="3" id="KW-1185">Reference proteome</keyword>
<dbReference type="HOGENOM" id="CLU_094875_0_2_2"/>
<dbReference type="Proteomes" id="UP000001694">
    <property type="component" value="Chromosome"/>
</dbReference>
<dbReference type="Pfam" id="PF04073">
    <property type="entry name" value="tRNA_edit"/>
    <property type="match status" value="1"/>
</dbReference>
<evidence type="ECO:0000259" key="1">
    <source>
        <dbReference type="Pfam" id="PF04073"/>
    </source>
</evidence>
<organism evidence="2 3">
    <name type="scientific">Pyrobaculum neutrophilum (strain DSM 2338 / JCM 9278 / NBRC 100436 / V24Sta)</name>
    <name type="common">Thermoproteus neutrophilus</name>
    <dbReference type="NCBI Taxonomy" id="444157"/>
    <lineage>
        <taxon>Archaea</taxon>
        <taxon>Thermoproteota</taxon>
        <taxon>Thermoprotei</taxon>
        <taxon>Thermoproteales</taxon>
        <taxon>Thermoproteaceae</taxon>
        <taxon>Pyrobaculum</taxon>
    </lineage>
</organism>
<dbReference type="OrthoDB" id="27691at2157"/>
<dbReference type="GO" id="GO:0004812">
    <property type="term" value="F:aminoacyl-tRNA ligase activity"/>
    <property type="evidence" value="ECO:0007669"/>
    <property type="project" value="UniProtKB-KW"/>
</dbReference>
<feature type="domain" description="YbaK/aminoacyl-tRNA synthetase-associated" evidence="1">
    <location>
        <begin position="15"/>
        <end position="120"/>
    </location>
</feature>
<evidence type="ECO:0000313" key="3">
    <source>
        <dbReference type="Proteomes" id="UP000001694"/>
    </source>
</evidence>
<proteinExistence type="predicted"/>
<dbReference type="GeneID" id="6165602"/>
<sequence length="131" mass="14282">MGLEEFGEVIRLNATVRTVREAAQAVGTDESRIVKTLVVYCGGGYRAYVIRGDKRLDLKKLGCRLATPEEVLSITGYPVGAVPPVLNIPVYIDRQLLEVEYVYGGGGNERSLLKFKPSSLVERGLATPVDV</sequence>
<dbReference type="GO" id="GO:0002161">
    <property type="term" value="F:aminoacyl-tRNA deacylase activity"/>
    <property type="evidence" value="ECO:0007669"/>
    <property type="project" value="InterPro"/>
</dbReference>
<accession>B1YCY2</accession>